<name>A0ABV5L0A0_9BACL</name>
<evidence type="ECO:0000313" key="1">
    <source>
        <dbReference type="EMBL" id="MFB9330914.1"/>
    </source>
</evidence>
<dbReference type="Proteomes" id="UP001589747">
    <property type="component" value="Unassembled WGS sequence"/>
</dbReference>
<accession>A0ABV5L0A0</accession>
<sequence>MSQLKVSTYKEAVQLINEVGILPLAPLIPNHPSLYEITSGEQWLTGTETDPWLWRTRLPSDGAAAYGKFMKKKPVLISRELFPWVKVILGSNLSIEVRYQQGLISKDALVLYRQIREEEGIETRSLRLKASMHGKEMKKTFERSLLDLQETVDIVISGANESRILLDVNSAWKSTSFESTDHWMENVGILQSDIHAELAKKELKNCLTEKCSVEAFGFLNKFFKLDS</sequence>
<gene>
    <name evidence="1" type="ORF">ACFFSY_33655</name>
</gene>
<keyword evidence="2" id="KW-1185">Reference proteome</keyword>
<dbReference type="Pfam" id="PF24741">
    <property type="entry name" value="AlkZ-rel"/>
    <property type="match status" value="1"/>
</dbReference>
<organism evidence="1 2">
    <name type="scientific">Paenibacillus aurantiacus</name>
    <dbReference type="NCBI Taxonomy" id="1936118"/>
    <lineage>
        <taxon>Bacteria</taxon>
        <taxon>Bacillati</taxon>
        <taxon>Bacillota</taxon>
        <taxon>Bacilli</taxon>
        <taxon>Bacillales</taxon>
        <taxon>Paenibacillaceae</taxon>
        <taxon>Paenibacillus</taxon>
    </lineage>
</organism>
<proteinExistence type="predicted"/>
<dbReference type="EMBL" id="JBHMDO010000054">
    <property type="protein sequence ID" value="MFB9330914.1"/>
    <property type="molecule type" value="Genomic_DNA"/>
</dbReference>
<dbReference type="RefSeq" id="WP_377502755.1">
    <property type="nucleotide sequence ID" value="NZ_JBHMDO010000054.1"/>
</dbReference>
<comment type="caution">
    <text evidence="1">The sequence shown here is derived from an EMBL/GenBank/DDBJ whole genome shotgun (WGS) entry which is preliminary data.</text>
</comment>
<reference evidence="1 2" key="1">
    <citation type="submission" date="2024-09" db="EMBL/GenBank/DDBJ databases">
        <authorList>
            <person name="Sun Q."/>
            <person name="Mori K."/>
        </authorList>
    </citation>
    <scope>NUCLEOTIDE SEQUENCE [LARGE SCALE GENOMIC DNA]</scope>
    <source>
        <strain evidence="1 2">TISTR 2452</strain>
    </source>
</reference>
<protein>
    <submittedName>
        <fullName evidence="1">Uncharacterized protein</fullName>
    </submittedName>
</protein>
<evidence type="ECO:0000313" key="2">
    <source>
        <dbReference type="Proteomes" id="UP001589747"/>
    </source>
</evidence>
<dbReference type="InterPro" id="IPR056298">
    <property type="entry name" value="AlkZ-rel"/>
</dbReference>